<dbReference type="Proteomes" id="UP001642540">
    <property type="component" value="Unassembled WGS sequence"/>
</dbReference>
<organism evidence="1 2">
    <name type="scientific">Orchesella dallaii</name>
    <dbReference type="NCBI Taxonomy" id="48710"/>
    <lineage>
        <taxon>Eukaryota</taxon>
        <taxon>Metazoa</taxon>
        <taxon>Ecdysozoa</taxon>
        <taxon>Arthropoda</taxon>
        <taxon>Hexapoda</taxon>
        <taxon>Collembola</taxon>
        <taxon>Entomobryomorpha</taxon>
        <taxon>Entomobryoidea</taxon>
        <taxon>Orchesellidae</taxon>
        <taxon>Orchesellinae</taxon>
        <taxon>Orchesella</taxon>
    </lineage>
</organism>
<evidence type="ECO:0000313" key="2">
    <source>
        <dbReference type="Proteomes" id="UP001642540"/>
    </source>
</evidence>
<evidence type="ECO:0000313" key="1">
    <source>
        <dbReference type="EMBL" id="CAL8146562.1"/>
    </source>
</evidence>
<accession>A0ABP1S7V5</accession>
<keyword evidence="2" id="KW-1185">Reference proteome</keyword>
<gene>
    <name evidence="1" type="ORF">ODALV1_LOCUS30857</name>
</gene>
<reference evidence="1 2" key="1">
    <citation type="submission" date="2024-08" db="EMBL/GenBank/DDBJ databases">
        <authorList>
            <person name="Cucini C."/>
            <person name="Frati F."/>
        </authorList>
    </citation>
    <scope>NUCLEOTIDE SEQUENCE [LARGE SCALE GENOMIC DNA]</scope>
</reference>
<protein>
    <submittedName>
        <fullName evidence="1">Uncharacterized protein</fullName>
    </submittedName>
</protein>
<dbReference type="EMBL" id="CAXLJM020000164">
    <property type="protein sequence ID" value="CAL8146562.1"/>
    <property type="molecule type" value="Genomic_DNA"/>
</dbReference>
<sequence>MLIAIVKAVMQKFKRIFNAKETNSPHISPLDKWFAKLIHSGYLSRSLPIIFDYSKGVLQVTPIKWVKHIWYLRLLMLTVDNIYLLLISHKVSLELVGEQEFSDFWQHTVSRILGCAIFWLFALDLNSSVTLFNTLTITQRNWKVKFGRWGENFEGPLEKHLRRIAIFLTVFIPLQPLLPLALHFQNRTSYRYWPAHVLPTNVYNSIPGMAFAAGYDFFLSQLVTNLSYGTKKHESLRNNGLYSVISIQMFSNVEQYLPQLSNRKHCCARHDFIWVLARGYIIERVGEAEWGAPNANNSQLDRWLLNYSCVNA</sequence>
<name>A0ABP1S7V5_9HEXA</name>
<comment type="caution">
    <text evidence="1">The sequence shown here is derived from an EMBL/GenBank/DDBJ whole genome shotgun (WGS) entry which is preliminary data.</text>
</comment>
<proteinExistence type="predicted"/>